<feature type="domain" description="Transglycosylase SLT" evidence="1">
    <location>
        <begin position="86"/>
        <end position="193"/>
    </location>
</feature>
<protein>
    <submittedName>
        <fullName evidence="2">Putative hydrolase</fullName>
    </submittedName>
</protein>
<dbReference type="InterPro" id="IPR023346">
    <property type="entry name" value="Lysozyme-like_dom_sf"/>
</dbReference>
<proteinExistence type="predicted"/>
<dbReference type="eggNOG" id="COG0741">
    <property type="taxonomic scope" value="Bacteria"/>
</dbReference>
<organism evidence="2 3">
    <name type="scientific">Amphibacillus xylanus (strain ATCC 51415 / DSM 6626 / JCM 7361 / LMG 17667 / NBRC 15112 / Ep01)</name>
    <dbReference type="NCBI Taxonomy" id="698758"/>
    <lineage>
        <taxon>Bacteria</taxon>
        <taxon>Bacillati</taxon>
        <taxon>Bacillota</taxon>
        <taxon>Bacilli</taxon>
        <taxon>Bacillales</taxon>
        <taxon>Bacillaceae</taxon>
        <taxon>Amphibacillus</taxon>
    </lineage>
</organism>
<name>K0J1V3_AMPXN</name>
<dbReference type="KEGG" id="axl:AXY_09600"/>
<gene>
    <name evidence="2" type="ordered locus">AXY_09600</name>
</gene>
<dbReference type="CDD" id="cd00254">
    <property type="entry name" value="LT-like"/>
    <property type="match status" value="1"/>
</dbReference>
<dbReference type="AlphaFoldDB" id="K0J1V3"/>
<sequence>MMNIRMLQSLIESQTIHQFLPVNQTRSGLSFNHLFSQTLNQPTHISAQSAMSIREILHGRPSILAQTSSITTPVEANLSKDLNTIIKEAAQTYQIDEKLIRSVIKAESNFNQFAVSRAGAQGYMQLMPATARGLGVTNSFDARQNIFGGTKYLRQMLNRYNGNTSLALAAYNAGPGNVDKYNGIPPFRETQNYVRKVMEQYRG</sequence>
<evidence type="ECO:0000313" key="3">
    <source>
        <dbReference type="Proteomes" id="UP000006294"/>
    </source>
</evidence>
<dbReference type="GO" id="GO:0016787">
    <property type="term" value="F:hydrolase activity"/>
    <property type="evidence" value="ECO:0007669"/>
    <property type="project" value="UniProtKB-KW"/>
</dbReference>
<dbReference type="PANTHER" id="PTHR37423:SF2">
    <property type="entry name" value="MEMBRANE-BOUND LYTIC MUREIN TRANSGLYCOSYLASE C"/>
    <property type="match status" value="1"/>
</dbReference>
<dbReference type="SUPFAM" id="SSF53955">
    <property type="entry name" value="Lysozyme-like"/>
    <property type="match status" value="1"/>
</dbReference>
<dbReference type="RefSeq" id="WP_015009697.1">
    <property type="nucleotide sequence ID" value="NC_018704.1"/>
</dbReference>
<evidence type="ECO:0000259" key="1">
    <source>
        <dbReference type="Pfam" id="PF01464"/>
    </source>
</evidence>
<dbReference type="PANTHER" id="PTHR37423">
    <property type="entry name" value="SOLUBLE LYTIC MUREIN TRANSGLYCOSYLASE-RELATED"/>
    <property type="match status" value="1"/>
</dbReference>
<keyword evidence="3" id="KW-1185">Reference proteome</keyword>
<accession>K0J1V3</accession>
<keyword evidence="2" id="KW-0378">Hydrolase</keyword>
<dbReference type="Proteomes" id="UP000006294">
    <property type="component" value="Chromosome"/>
</dbReference>
<dbReference type="Gene3D" id="1.10.530.10">
    <property type="match status" value="1"/>
</dbReference>
<dbReference type="InterPro" id="IPR008258">
    <property type="entry name" value="Transglycosylase_SLT_dom_1"/>
</dbReference>
<dbReference type="Pfam" id="PF01464">
    <property type="entry name" value="SLT"/>
    <property type="match status" value="1"/>
</dbReference>
<dbReference type="PATRIC" id="fig|698758.3.peg.955"/>
<evidence type="ECO:0000313" key="2">
    <source>
        <dbReference type="EMBL" id="BAM47092.1"/>
    </source>
</evidence>
<dbReference type="HOGENOM" id="CLU_065765_4_4_9"/>
<dbReference type="EMBL" id="AP012050">
    <property type="protein sequence ID" value="BAM47092.1"/>
    <property type="molecule type" value="Genomic_DNA"/>
</dbReference>
<dbReference type="STRING" id="698758.AXY_09600"/>
<reference evidence="2 3" key="1">
    <citation type="submission" date="2011-01" db="EMBL/GenBank/DDBJ databases">
        <title>Whole genome sequence of Amphibacillus xylinus NBRC 15112.</title>
        <authorList>
            <person name="Nakazawa H."/>
            <person name="Katano Y."/>
            <person name="Nakamura S."/>
            <person name="Sasagawa M."/>
            <person name="Fukada J."/>
            <person name="Arai T."/>
            <person name="Sasakura N."/>
            <person name="Mochizuki D."/>
            <person name="Hosoyama A."/>
            <person name="Harada K."/>
            <person name="Horikawa H."/>
            <person name="Kato Y."/>
            <person name="Harada T."/>
            <person name="Sasaki K."/>
            <person name="Sekiguchi M."/>
            <person name="Hodoyama M."/>
            <person name="Nishiko R."/>
            <person name="Narita H."/>
            <person name="Hanamaki A."/>
            <person name="Hata C."/>
            <person name="Konno Y."/>
            <person name="Niimura Y."/>
            <person name="Yamazaki S."/>
            <person name="Fujita N."/>
        </authorList>
    </citation>
    <scope>NUCLEOTIDE SEQUENCE [LARGE SCALE GENOMIC DNA]</scope>
    <source>
        <strain evidence="3">ATCC 51415 / DSM 6626 / JCM 7361 / LMG 17667 / NBRC 15112 / Ep01</strain>
    </source>
</reference>